<dbReference type="AlphaFoldDB" id="F8Q1J5"/>
<gene>
    <name evidence="2" type="ORF">SERLA73DRAFT_183077</name>
</gene>
<protein>
    <submittedName>
        <fullName evidence="2">Uncharacterized protein</fullName>
    </submittedName>
</protein>
<proteinExistence type="predicted"/>
<evidence type="ECO:0000313" key="3">
    <source>
        <dbReference type="Proteomes" id="UP000008063"/>
    </source>
</evidence>
<keyword evidence="3" id="KW-1185">Reference proteome</keyword>
<keyword evidence="1" id="KW-1133">Transmembrane helix</keyword>
<keyword evidence="1" id="KW-0472">Membrane</keyword>
<feature type="transmembrane region" description="Helical" evidence="1">
    <location>
        <begin position="12"/>
        <end position="31"/>
    </location>
</feature>
<feature type="non-terminal residue" evidence="2">
    <location>
        <position position="65"/>
    </location>
</feature>
<dbReference type="HOGENOM" id="CLU_2856088_0_0_1"/>
<keyword evidence="1" id="KW-0812">Transmembrane</keyword>
<dbReference type="InParanoid" id="F8Q1J5"/>
<evidence type="ECO:0000256" key="1">
    <source>
        <dbReference type="SAM" id="Phobius"/>
    </source>
</evidence>
<dbReference type="EMBL" id="GL945481">
    <property type="protein sequence ID" value="EGN98173.1"/>
    <property type="molecule type" value="Genomic_DNA"/>
</dbReference>
<organism evidence="3">
    <name type="scientific">Serpula lacrymans var. lacrymans (strain S7.3)</name>
    <name type="common">Dry rot fungus</name>
    <dbReference type="NCBI Taxonomy" id="936435"/>
    <lineage>
        <taxon>Eukaryota</taxon>
        <taxon>Fungi</taxon>
        <taxon>Dikarya</taxon>
        <taxon>Basidiomycota</taxon>
        <taxon>Agaricomycotina</taxon>
        <taxon>Agaricomycetes</taxon>
        <taxon>Agaricomycetidae</taxon>
        <taxon>Boletales</taxon>
        <taxon>Coniophorineae</taxon>
        <taxon>Serpulaceae</taxon>
        <taxon>Serpula</taxon>
    </lineage>
</organism>
<dbReference type="Proteomes" id="UP000008063">
    <property type="component" value="Unassembled WGS sequence"/>
</dbReference>
<name>F8Q1J5_SERL3</name>
<evidence type="ECO:0000313" key="2">
    <source>
        <dbReference type="EMBL" id="EGN98173.1"/>
    </source>
</evidence>
<reference evidence="3" key="1">
    <citation type="journal article" date="2011" name="Science">
        <title>The plant cell wall-decomposing machinery underlies the functional diversity of forest fungi.</title>
        <authorList>
            <person name="Eastwood D.C."/>
            <person name="Floudas D."/>
            <person name="Binder M."/>
            <person name="Majcherczyk A."/>
            <person name="Schneider P."/>
            <person name="Aerts A."/>
            <person name="Asiegbu F.O."/>
            <person name="Baker S.E."/>
            <person name="Barry K."/>
            <person name="Bendiksby M."/>
            <person name="Blumentritt M."/>
            <person name="Coutinho P.M."/>
            <person name="Cullen D."/>
            <person name="de Vries R.P."/>
            <person name="Gathman A."/>
            <person name="Goodell B."/>
            <person name="Henrissat B."/>
            <person name="Ihrmark K."/>
            <person name="Kauserud H."/>
            <person name="Kohler A."/>
            <person name="LaButti K."/>
            <person name="Lapidus A."/>
            <person name="Lavin J.L."/>
            <person name="Lee Y.-H."/>
            <person name="Lindquist E."/>
            <person name="Lilly W."/>
            <person name="Lucas S."/>
            <person name="Morin E."/>
            <person name="Murat C."/>
            <person name="Oguiza J.A."/>
            <person name="Park J."/>
            <person name="Pisabarro A.G."/>
            <person name="Riley R."/>
            <person name="Rosling A."/>
            <person name="Salamov A."/>
            <person name="Schmidt O."/>
            <person name="Schmutz J."/>
            <person name="Skrede I."/>
            <person name="Stenlid J."/>
            <person name="Wiebenga A."/>
            <person name="Xie X."/>
            <person name="Kuees U."/>
            <person name="Hibbett D.S."/>
            <person name="Hoffmeister D."/>
            <person name="Hoegberg N."/>
            <person name="Martin F."/>
            <person name="Grigoriev I.V."/>
            <person name="Watkinson S.C."/>
        </authorList>
    </citation>
    <scope>NUCLEOTIDE SEQUENCE [LARGE SCALE GENOMIC DNA]</scope>
    <source>
        <strain evidence="3">strain S7.3</strain>
    </source>
</reference>
<sequence>MEFKNVVSGLSLWLQISYSLNFFTVIFSILYSTSGNFLATCTAIIEPLEAQVHISYRLHPVSNDS</sequence>
<accession>F8Q1J5</accession>